<protein>
    <recommendedName>
        <fullName evidence="3">LysM domain-containing protein</fullName>
    </recommendedName>
</protein>
<keyword evidence="2" id="KW-1185">Reference proteome</keyword>
<organism evidence="1 2">
    <name type="scientific">Sporosarcina quadrami</name>
    <dbReference type="NCBI Taxonomy" id="2762234"/>
    <lineage>
        <taxon>Bacteria</taxon>
        <taxon>Bacillati</taxon>
        <taxon>Bacillota</taxon>
        <taxon>Bacilli</taxon>
        <taxon>Bacillales</taxon>
        <taxon>Caryophanaceae</taxon>
        <taxon>Sporosarcina</taxon>
    </lineage>
</organism>
<proteinExistence type="predicted"/>
<comment type="caution">
    <text evidence="1">The sequence shown here is derived from an EMBL/GenBank/DDBJ whole genome shotgun (WGS) entry which is preliminary data.</text>
</comment>
<dbReference type="EMBL" id="JACSQN010000001">
    <property type="protein sequence ID" value="MBD7983146.1"/>
    <property type="molecule type" value="Genomic_DNA"/>
</dbReference>
<accession>A0ABR8U522</accession>
<dbReference type="RefSeq" id="WP_191692785.1">
    <property type="nucleotide sequence ID" value="NZ_JACSQN010000001.1"/>
</dbReference>
<sequence length="108" mass="12004">MRTIVIAAILFLIFHIVRVDLFDGTIPLAAFFGEDTPCVEPKIQVIQVTTIQGDTIETLLSMYPDPESTFVERLSAFYSLNPHLQNQELIGGLIIKLPVTKLANTVCD</sequence>
<evidence type="ECO:0000313" key="1">
    <source>
        <dbReference type="EMBL" id="MBD7983146.1"/>
    </source>
</evidence>
<evidence type="ECO:0000313" key="2">
    <source>
        <dbReference type="Proteomes" id="UP000626786"/>
    </source>
</evidence>
<gene>
    <name evidence="1" type="ORF">H9649_01025</name>
</gene>
<reference evidence="1 2" key="1">
    <citation type="submission" date="2020-08" db="EMBL/GenBank/DDBJ databases">
        <title>A Genomic Blueprint of the Chicken Gut Microbiome.</title>
        <authorList>
            <person name="Gilroy R."/>
            <person name="Ravi A."/>
            <person name="Getino M."/>
            <person name="Pursley I."/>
            <person name="Horton D.L."/>
            <person name="Alikhan N.-F."/>
            <person name="Baker D."/>
            <person name="Gharbi K."/>
            <person name="Hall N."/>
            <person name="Watson M."/>
            <person name="Adriaenssens E.M."/>
            <person name="Foster-Nyarko E."/>
            <person name="Jarju S."/>
            <person name="Secka A."/>
            <person name="Antonio M."/>
            <person name="Oren A."/>
            <person name="Chaudhuri R."/>
            <person name="La Ragione R.M."/>
            <person name="Hildebrand F."/>
            <person name="Pallen M.J."/>
        </authorList>
    </citation>
    <scope>NUCLEOTIDE SEQUENCE [LARGE SCALE GENOMIC DNA]</scope>
    <source>
        <strain evidence="1 2">Sa2YVA2</strain>
    </source>
</reference>
<evidence type="ECO:0008006" key="3">
    <source>
        <dbReference type="Google" id="ProtNLM"/>
    </source>
</evidence>
<name>A0ABR8U522_9BACL</name>
<dbReference type="Proteomes" id="UP000626786">
    <property type="component" value="Unassembled WGS sequence"/>
</dbReference>